<accession>A0A1I2HMW1</accession>
<name>A0A1I2HMW1_9BACT</name>
<gene>
    <name evidence="1" type="ORF">SAMN02745121_08002</name>
</gene>
<dbReference type="EMBL" id="FOMX01000043">
    <property type="protein sequence ID" value="SFF29741.1"/>
    <property type="molecule type" value="Genomic_DNA"/>
</dbReference>
<dbReference type="Proteomes" id="UP000199400">
    <property type="component" value="Unassembled WGS sequence"/>
</dbReference>
<proteinExistence type="predicted"/>
<evidence type="ECO:0000313" key="1">
    <source>
        <dbReference type="EMBL" id="SFF29741.1"/>
    </source>
</evidence>
<organism evidence="1 2">
    <name type="scientific">Nannocystis exedens</name>
    <dbReference type="NCBI Taxonomy" id="54"/>
    <lineage>
        <taxon>Bacteria</taxon>
        <taxon>Pseudomonadati</taxon>
        <taxon>Myxococcota</taxon>
        <taxon>Polyangia</taxon>
        <taxon>Nannocystales</taxon>
        <taxon>Nannocystaceae</taxon>
        <taxon>Nannocystis</taxon>
    </lineage>
</organism>
<dbReference type="RefSeq" id="WP_170136282.1">
    <property type="nucleotide sequence ID" value="NZ_FOMX01000043.1"/>
</dbReference>
<dbReference type="STRING" id="54.SAMN02745121_08002"/>
<protein>
    <submittedName>
        <fullName evidence="1">Uncharacterized protein</fullName>
    </submittedName>
</protein>
<keyword evidence="2" id="KW-1185">Reference proteome</keyword>
<dbReference type="AlphaFoldDB" id="A0A1I2HMW1"/>
<reference evidence="2" key="1">
    <citation type="submission" date="2016-10" db="EMBL/GenBank/DDBJ databases">
        <authorList>
            <person name="Varghese N."/>
            <person name="Submissions S."/>
        </authorList>
    </citation>
    <scope>NUCLEOTIDE SEQUENCE [LARGE SCALE GENOMIC DNA]</scope>
    <source>
        <strain evidence="2">ATCC 25963</strain>
    </source>
</reference>
<sequence length="52" mass="5446">MHSLSDPPRIPARLLESWAGVTGHALSLHAASAAAGGDVLSRCDHRRVLADC</sequence>
<evidence type="ECO:0000313" key="2">
    <source>
        <dbReference type="Proteomes" id="UP000199400"/>
    </source>
</evidence>